<evidence type="ECO:0000256" key="1">
    <source>
        <dbReference type="SAM" id="SignalP"/>
    </source>
</evidence>
<protein>
    <recommendedName>
        <fullName evidence="4">Lipoprotein</fullName>
    </recommendedName>
</protein>
<keyword evidence="3" id="KW-1185">Reference proteome</keyword>
<evidence type="ECO:0000313" key="3">
    <source>
        <dbReference type="Proteomes" id="UP001250932"/>
    </source>
</evidence>
<name>A0ABU3K467_9BACT</name>
<reference evidence="2 3" key="1">
    <citation type="journal article" date="2023" name="ISME J.">
        <title>Cultivation and genomic characterization of novel and ubiquitous marine nitrite-oxidizing bacteria from the Nitrospirales.</title>
        <authorList>
            <person name="Mueller A.J."/>
            <person name="Daebeler A."/>
            <person name="Herbold C.W."/>
            <person name="Kirkegaard R.H."/>
            <person name="Daims H."/>
        </authorList>
    </citation>
    <scope>NUCLEOTIDE SEQUENCE [LARGE SCALE GENOMIC DNA]</scope>
    <source>
        <strain evidence="2 3">EB</strain>
    </source>
</reference>
<feature type="chain" id="PRO_5046471862" description="Lipoprotein" evidence="1">
    <location>
        <begin position="23"/>
        <end position="202"/>
    </location>
</feature>
<evidence type="ECO:0000313" key="2">
    <source>
        <dbReference type="EMBL" id="MDT7041165.1"/>
    </source>
</evidence>
<dbReference type="PROSITE" id="PS51257">
    <property type="entry name" value="PROKAR_LIPOPROTEIN"/>
    <property type="match status" value="1"/>
</dbReference>
<sequence length="202" mass="21659">MKRLILLLFVLSLVSLSGCASSGEVTKLRLYDVMHSTLENAGGNLSVAVSGFEDKRPPAQHLGSHYCFFGGVNHFDLMDGNLSDGLSTAFVNFLNKSGFKASGKNSGPADVRITGKVTKFTANAKGQFLSTNINVDAIMEFTISNVADGSTVRMTIGAGGSDDVIFFGPEDLENLVNEVLQEGFEELVEKTSVQGKTLRRKV</sequence>
<proteinExistence type="predicted"/>
<feature type="signal peptide" evidence="1">
    <location>
        <begin position="1"/>
        <end position="22"/>
    </location>
</feature>
<dbReference type="EMBL" id="JAQOUE010000001">
    <property type="protein sequence ID" value="MDT7041165.1"/>
    <property type="molecule type" value="Genomic_DNA"/>
</dbReference>
<keyword evidence="1" id="KW-0732">Signal</keyword>
<evidence type="ECO:0008006" key="4">
    <source>
        <dbReference type="Google" id="ProtNLM"/>
    </source>
</evidence>
<accession>A0ABU3K467</accession>
<organism evidence="2 3">
    <name type="scientific">Candidatus Nitronereus thalassa</name>
    <dbReference type="NCBI Taxonomy" id="3020898"/>
    <lineage>
        <taxon>Bacteria</taxon>
        <taxon>Pseudomonadati</taxon>
        <taxon>Nitrospirota</taxon>
        <taxon>Nitrospiria</taxon>
        <taxon>Nitrospirales</taxon>
        <taxon>Nitrospiraceae</taxon>
        <taxon>Candidatus Nitronereus</taxon>
    </lineage>
</organism>
<comment type="caution">
    <text evidence="2">The sequence shown here is derived from an EMBL/GenBank/DDBJ whole genome shotgun (WGS) entry which is preliminary data.</text>
</comment>
<dbReference type="Proteomes" id="UP001250932">
    <property type="component" value="Unassembled WGS sequence"/>
</dbReference>
<gene>
    <name evidence="2" type="ORF">PPG34_02305</name>
</gene>
<dbReference type="RefSeq" id="WP_313831523.1">
    <property type="nucleotide sequence ID" value="NZ_JAQOUE010000001.1"/>
</dbReference>